<dbReference type="Proteomes" id="UP000192220">
    <property type="component" value="Unplaced"/>
</dbReference>
<dbReference type="STRING" id="52670.A0A2I4D9N4"/>
<dbReference type="RefSeq" id="XP_013888949.1">
    <property type="nucleotide sequence ID" value="XM_014033495.1"/>
</dbReference>
<gene>
    <name evidence="2" type="primary">LOC106536286</name>
</gene>
<dbReference type="KEGG" id="alim:106536286"/>
<evidence type="ECO:0000313" key="2">
    <source>
        <dbReference type="RefSeq" id="XP_013888949.1"/>
    </source>
</evidence>
<dbReference type="Gene3D" id="2.100.10.50">
    <property type="match status" value="2"/>
</dbReference>
<dbReference type="GeneID" id="106536286"/>
<protein>
    <submittedName>
        <fullName evidence="2">Uncharacterized protein LOC106536286</fullName>
    </submittedName>
</protein>
<reference evidence="2" key="1">
    <citation type="submission" date="2025-08" db="UniProtKB">
        <authorList>
            <consortium name="RefSeq"/>
        </authorList>
    </citation>
    <scope>IDENTIFICATION</scope>
    <source>
        <strain evidence="2">Quisiro</strain>
        <tissue evidence="2">Liver</tissue>
    </source>
</reference>
<proteinExistence type="predicted"/>
<evidence type="ECO:0000313" key="1">
    <source>
        <dbReference type="Proteomes" id="UP000192220"/>
    </source>
</evidence>
<accession>A0A2I4D9N4</accession>
<sequence>MRIRTFPQEDRTETDSVEQVIDSRCVFKDRVRVTSTSSLQIQQIRSSSLQIQQIRSSSLQIQQIRTSSLQIQQPSNSQEPNMSNFITELQVSLTEEEAIPLQNSGYIKIPHALNQGTKGNIYLWYKKGSGTPVTRVQFSFDGNTSKGLNDAGFIKIDKNLGVGTGNEIYVWYSNESTEAKLPAITDIKITSAKDADDAAFKLTSGWDAPDAAYKMASGWEPVSSELYWWWCLSKTWILLWVKKEEKTYVKKIIATNHFDNDHQLFKDGYTRLDQNTNRGAKEAKPVFIWCLSTTDPAEAIRDLSVSTNDDQVHNLQAQHFQEVIPDLNEGTGGDKVHLWYKKDDSKTPIMSVTSICNLENVGPFVSAGAIVIEENLNSGNESGEKMLLVFYPEPAN</sequence>
<dbReference type="OrthoDB" id="783096at2759"/>
<dbReference type="AlphaFoldDB" id="A0A2I4D9N4"/>
<organism evidence="1 2">
    <name type="scientific">Austrofundulus limnaeus</name>
    <name type="common">Annual killifish</name>
    <dbReference type="NCBI Taxonomy" id="52670"/>
    <lineage>
        <taxon>Eukaryota</taxon>
        <taxon>Metazoa</taxon>
        <taxon>Chordata</taxon>
        <taxon>Craniata</taxon>
        <taxon>Vertebrata</taxon>
        <taxon>Euteleostomi</taxon>
        <taxon>Actinopterygii</taxon>
        <taxon>Neopterygii</taxon>
        <taxon>Teleostei</taxon>
        <taxon>Neoteleostei</taxon>
        <taxon>Acanthomorphata</taxon>
        <taxon>Ovalentaria</taxon>
        <taxon>Atherinomorphae</taxon>
        <taxon>Cyprinodontiformes</taxon>
        <taxon>Rivulidae</taxon>
        <taxon>Austrofundulus</taxon>
    </lineage>
</organism>
<keyword evidence="1" id="KW-1185">Reference proteome</keyword>
<dbReference type="InParanoid" id="A0A2I4D9N4"/>
<name>A0A2I4D9N4_AUSLI</name>